<evidence type="ECO:0000313" key="2">
    <source>
        <dbReference type="EMBL" id="TBU22508.1"/>
    </source>
</evidence>
<accession>A0A4Q9M8N0</accession>
<proteinExistence type="predicted"/>
<sequence>MASRPTRSIPLRITLLLAPASVPPIQSSPARAFSEAALRLSYTSTHSDMSRPSVRRADSRTETYETVPRSHPLD</sequence>
<dbReference type="Proteomes" id="UP000292957">
    <property type="component" value="Unassembled WGS sequence"/>
</dbReference>
<gene>
    <name evidence="2" type="ORF">BD311DRAFT_142637</name>
</gene>
<feature type="region of interest" description="Disordered" evidence="1">
    <location>
        <begin position="41"/>
        <end position="74"/>
    </location>
</feature>
<protein>
    <submittedName>
        <fullName evidence="2">Uncharacterized protein</fullName>
    </submittedName>
</protein>
<dbReference type="AlphaFoldDB" id="A0A4Q9M8N0"/>
<name>A0A4Q9M8N0_9APHY</name>
<dbReference type="EMBL" id="ML143539">
    <property type="protein sequence ID" value="TBU22508.1"/>
    <property type="molecule type" value="Genomic_DNA"/>
</dbReference>
<reference evidence="2" key="1">
    <citation type="submission" date="2019-01" db="EMBL/GenBank/DDBJ databases">
        <title>Draft genome sequences of three monokaryotic isolates of the white-rot basidiomycete fungus Dichomitus squalens.</title>
        <authorList>
            <consortium name="DOE Joint Genome Institute"/>
            <person name="Lopez S.C."/>
            <person name="Andreopoulos B."/>
            <person name="Pangilinan J."/>
            <person name="Lipzen A."/>
            <person name="Riley R."/>
            <person name="Ahrendt S."/>
            <person name="Ng V."/>
            <person name="Barry K."/>
            <person name="Daum C."/>
            <person name="Grigoriev I.V."/>
            <person name="Hilden K.S."/>
            <person name="Makela M.R."/>
            <person name="de Vries R.P."/>
        </authorList>
    </citation>
    <scope>NUCLEOTIDE SEQUENCE [LARGE SCALE GENOMIC DNA]</scope>
    <source>
        <strain evidence="2">OM18370.1</strain>
    </source>
</reference>
<organism evidence="2">
    <name type="scientific">Dichomitus squalens</name>
    <dbReference type="NCBI Taxonomy" id="114155"/>
    <lineage>
        <taxon>Eukaryota</taxon>
        <taxon>Fungi</taxon>
        <taxon>Dikarya</taxon>
        <taxon>Basidiomycota</taxon>
        <taxon>Agaricomycotina</taxon>
        <taxon>Agaricomycetes</taxon>
        <taxon>Polyporales</taxon>
        <taxon>Polyporaceae</taxon>
        <taxon>Dichomitus</taxon>
    </lineage>
</organism>
<evidence type="ECO:0000256" key="1">
    <source>
        <dbReference type="SAM" id="MobiDB-lite"/>
    </source>
</evidence>